<feature type="domain" description="Glutamine amidotransferase type-2" evidence="8">
    <location>
        <begin position="2"/>
        <end position="218"/>
    </location>
</feature>
<dbReference type="GO" id="GO:0097367">
    <property type="term" value="F:carbohydrate derivative binding"/>
    <property type="evidence" value="ECO:0007669"/>
    <property type="project" value="InterPro"/>
</dbReference>
<dbReference type="Gene3D" id="3.40.50.10490">
    <property type="entry name" value="Glucose-6-phosphate isomerase like protein, domain 1"/>
    <property type="match status" value="2"/>
</dbReference>
<dbReference type="CDD" id="cd05009">
    <property type="entry name" value="SIS_GlmS_GlmD_2"/>
    <property type="match status" value="1"/>
</dbReference>
<accession>A0A1I0B517</accession>
<evidence type="ECO:0000256" key="3">
    <source>
        <dbReference type="ARBA" id="ARBA00016090"/>
    </source>
</evidence>
<dbReference type="InterPro" id="IPR029055">
    <property type="entry name" value="Ntn_hydrolases_N"/>
</dbReference>
<dbReference type="CDD" id="cd05008">
    <property type="entry name" value="SIS_GlmS_GlmD_1"/>
    <property type="match status" value="1"/>
</dbReference>
<dbReference type="GO" id="GO:0006002">
    <property type="term" value="P:fructose 6-phosphate metabolic process"/>
    <property type="evidence" value="ECO:0007669"/>
    <property type="project" value="TreeGrafter"/>
</dbReference>
<dbReference type="GeneID" id="93280040"/>
<sequence>MCGIIGYSGPLEAGKLLLNGLAGLEYRGYDSAGIAYFDGESRIQVVKKVGKVAALRECAAKLGDVSHCGIGHTRWATHGGVTQENAHPHRFGRITLIHNGIIENYHQLTVEYGLEGKLVSQTDTEVAAGVLDALYSQCGGDPMAALKAFAARLKGSYGFCILFEDHPGEIYALRNVSPLVAAYTPSGALIASDLTALISYTREYFVVPEHHIVRLTPYKVRLYDMDGNKVAPEMMEVSWNMDAAMKNGFPHYMLKEIHEQPEALKNTILPRLAKGLPDFTDDGIPDRLFADCGRVHIIACGTAMHAGMVARALMEPLLRIPVAVSIASEFRYEQPLVDAQTLVIVISQSGETIDTLAAMRLAQSLGSPALAVVNVKGSTIARESDYVLYTHAGPEIAVASTKAYSVQLAALYMIGCRMAMVRGKLDQSGAKAFMGDLLDAVPAMEAMIQKKDQVRNLVTHLINAPDAFFIGRGLDYAFSLEGALKLKEISYIHSEAYAAGELKHGTIALISDRVPVIAIATQDKIFAKTVSNVREVRARGAFVILLAKESARVEEDIADIQIRIPDLADQFTVFPIAAVLQLIAYYASVGKNLDVDQPRNLAKSVTVE</sequence>
<evidence type="ECO:0000313" key="11">
    <source>
        <dbReference type="Proteomes" id="UP000198508"/>
    </source>
</evidence>
<evidence type="ECO:0000256" key="6">
    <source>
        <dbReference type="ARBA" id="ARBA00022737"/>
    </source>
</evidence>
<evidence type="ECO:0000259" key="8">
    <source>
        <dbReference type="PROSITE" id="PS51278"/>
    </source>
</evidence>
<feature type="domain" description="SIS" evidence="9">
    <location>
        <begin position="284"/>
        <end position="424"/>
    </location>
</feature>
<proteinExistence type="predicted"/>
<dbReference type="NCBIfam" id="TIGR01135">
    <property type="entry name" value="glmS"/>
    <property type="match status" value="1"/>
</dbReference>
<dbReference type="InterPro" id="IPR035490">
    <property type="entry name" value="GlmS/FrlB_SIS"/>
</dbReference>
<dbReference type="STRING" id="460384.SAMN05216313_101345"/>
<dbReference type="SUPFAM" id="SSF53697">
    <property type="entry name" value="SIS domain"/>
    <property type="match status" value="1"/>
</dbReference>
<dbReference type="EC" id="2.6.1.16" evidence="2"/>
<evidence type="ECO:0000256" key="4">
    <source>
        <dbReference type="ARBA" id="ARBA00022576"/>
    </source>
</evidence>
<dbReference type="Pfam" id="PF01380">
    <property type="entry name" value="SIS"/>
    <property type="match status" value="2"/>
</dbReference>
<dbReference type="PANTHER" id="PTHR10937:SF0">
    <property type="entry name" value="GLUTAMINE--FRUCTOSE-6-PHOSPHATE TRANSAMINASE (ISOMERIZING)"/>
    <property type="match status" value="1"/>
</dbReference>
<dbReference type="CDD" id="cd00714">
    <property type="entry name" value="GFAT"/>
    <property type="match status" value="1"/>
</dbReference>
<dbReference type="Pfam" id="PF13522">
    <property type="entry name" value="GATase_6"/>
    <property type="match status" value="1"/>
</dbReference>
<dbReference type="SUPFAM" id="SSF56235">
    <property type="entry name" value="N-terminal nucleophile aminohydrolases (Ntn hydrolases)"/>
    <property type="match status" value="1"/>
</dbReference>
<keyword evidence="4 10" id="KW-0032">Aminotransferase</keyword>
<dbReference type="InterPro" id="IPR046348">
    <property type="entry name" value="SIS_dom_sf"/>
</dbReference>
<dbReference type="Gene3D" id="3.60.20.10">
    <property type="entry name" value="Glutamine Phosphoribosylpyrophosphate, subunit 1, domain 1"/>
    <property type="match status" value="1"/>
</dbReference>
<dbReference type="InterPro" id="IPR001347">
    <property type="entry name" value="SIS_dom"/>
</dbReference>
<dbReference type="InterPro" id="IPR005855">
    <property type="entry name" value="GFAT"/>
</dbReference>
<evidence type="ECO:0000256" key="7">
    <source>
        <dbReference type="ARBA" id="ARBA00022962"/>
    </source>
</evidence>
<dbReference type="GO" id="GO:0004360">
    <property type="term" value="F:glutamine-fructose-6-phosphate transaminase (isomerizing) activity"/>
    <property type="evidence" value="ECO:0007669"/>
    <property type="project" value="UniProtKB-EC"/>
</dbReference>
<evidence type="ECO:0000256" key="2">
    <source>
        <dbReference type="ARBA" id="ARBA00012916"/>
    </source>
</evidence>
<dbReference type="FunFam" id="3.40.50.10490:FF:000001">
    <property type="entry name" value="Glutamine--fructose-6-phosphate aminotransferase [isomerizing]"/>
    <property type="match status" value="1"/>
</dbReference>
<dbReference type="PANTHER" id="PTHR10937">
    <property type="entry name" value="GLUCOSAMINE--FRUCTOSE-6-PHOSPHATE AMINOTRANSFERASE, ISOMERIZING"/>
    <property type="match status" value="1"/>
</dbReference>
<dbReference type="PROSITE" id="PS51464">
    <property type="entry name" value="SIS"/>
    <property type="match status" value="2"/>
</dbReference>
<dbReference type="Proteomes" id="UP000198508">
    <property type="component" value="Unassembled WGS sequence"/>
</dbReference>
<name>A0A1I0B517_9FIRM</name>
<evidence type="ECO:0000256" key="5">
    <source>
        <dbReference type="ARBA" id="ARBA00022679"/>
    </source>
</evidence>
<dbReference type="InterPro" id="IPR017932">
    <property type="entry name" value="GATase_2_dom"/>
</dbReference>
<organism evidence="10 11">
    <name type="scientific">Enterocloster lavalensis</name>
    <dbReference type="NCBI Taxonomy" id="460384"/>
    <lineage>
        <taxon>Bacteria</taxon>
        <taxon>Bacillati</taxon>
        <taxon>Bacillota</taxon>
        <taxon>Clostridia</taxon>
        <taxon>Lachnospirales</taxon>
        <taxon>Lachnospiraceae</taxon>
        <taxon>Enterocloster</taxon>
    </lineage>
</organism>
<dbReference type="EMBL" id="FOIM01000001">
    <property type="protein sequence ID" value="SET01596.1"/>
    <property type="molecule type" value="Genomic_DNA"/>
</dbReference>
<dbReference type="InterPro" id="IPR035466">
    <property type="entry name" value="GlmS/AgaS_SIS"/>
</dbReference>
<keyword evidence="11" id="KW-1185">Reference proteome</keyword>
<dbReference type="InterPro" id="IPR047084">
    <property type="entry name" value="GFAT_N"/>
</dbReference>
<dbReference type="GO" id="GO:0006047">
    <property type="term" value="P:UDP-N-acetylglucosamine metabolic process"/>
    <property type="evidence" value="ECO:0007669"/>
    <property type="project" value="TreeGrafter"/>
</dbReference>
<evidence type="ECO:0000256" key="1">
    <source>
        <dbReference type="ARBA" id="ARBA00001031"/>
    </source>
</evidence>
<dbReference type="PROSITE" id="PS51278">
    <property type="entry name" value="GATASE_TYPE_2"/>
    <property type="match status" value="1"/>
</dbReference>
<evidence type="ECO:0000259" key="9">
    <source>
        <dbReference type="PROSITE" id="PS51464"/>
    </source>
</evidence>
<dbReference type="NCBIfam" id="NF001484">
    <property type="entry name" value="PRK00331.1"/>
    <property type="match status" value="1"/>
</dbReference>
<reference evidence="11" key="1">
    <citation type="submission" date="2016-10" db="EMBL/GenBank/DDBJ databases">
        <authorList>
            <person name="Varghese N."/>
            <person name="Submissions S."/>
        </authorList>
    </citation>
    <scope>NUCLEOTIDE SEQUENCE [LARGE SCALE GENOMIC DNA]</scope>
    <source>
        <strain evidence="11">NLAE-zl-G277</strain>
    </source>
</reference>
<gene>
    <name evidence="10" type="ORF">SAMN05216313_101345</name>
</gene>
<feature type="domain" description="SIS" evidence="9">
    <location>
        <begin position="457"/>
        <end position="598"/>
    </location>
</feature>
<keyword evidence="6" id="KW-0677">Repeat</keyword>
<dbReference type="RefSeq" id="WP_092360588.1">
    <property type="nucleotide sequence ID" value="NZ_FOIM01000001.1"/>
</dbReference>
<protein>
    <recommendedName>
        <fullName evidence="3">Glutamine--fructose-6-phosphate aminotransferase [isomerizing]</fullName>
        <ecNumber evidence="2">2.6.1.16</ecNumber>
    </recommendedName>
</protein>
<evidence type="ECO:0000313" key="10">
    <source>
        <dbReference type="EMBL" id="SET01596.1"/>
    </source>
</evidence>
<keyword evidence="5 10" id="KW-0808">Transferase</keyword>
<dbReference type="AlphaFoldDB" id="A0A1I0B517"/>
<keyword evidence="7" id="KW-0315">Glutamine amidotransferase</keyword>
<comment type="catalytic activity">
    <reaction evidence="1">
        <text>D-fructose 6-phosphate + L-glutamine = D-glucosamine 6-phosphate + L-glutamate</text>
        <dbReference type="Rhea" id="RHEA:13237"/>
        <dbReference type="ChEBI" id="CHEBI:29985"/>
        <dbReference type="ChEBI" id="CHEBI:58359"/>
        <dbReference type="ChEBI" id="CHEBI:58725"/>
        <dbReference type="ChEBI" id="CHEBI:61527"/>
        <dbReference type="EC" id="2.6.1.16"/>
    </reaction>
</comment>
<dbReference type="GO" id="GO:0005829">
    <property type="term" value="C:cytosol"/>
    <property type="evidence" value="ECO:0007669"/>
    <property type="project" value="TreeGrafter"/>
</dbReference>
<dbReference type="GO" id="GO:0006487">
    <property type="term" value="P:protein N-linked glycosylation"/>
    <property type="evidence" value="ECO:0007669"/>
    <property type="project" value="TreeGrafter"/>
</dbReference>